<dbReference type="OrthoDB" id="194281at2157"/>
<dbReference type="Proteomes" id="UP000011632">
    <property type="component" value="Unassembled WGS sequence"/>
</dbReference>
<protein>
    <submittedName>
        <fullName evidence="1">Uncharacterized protein</fullName>
    </submittedName>
</protein>
<dbReference type="PATRIC" id="fig|1227496.3.peg.678"/>
<reference evidence="1 2" key="1">
    <citation type="journal article" date="2014" name="PLoS Genet.">
        <title>Phylogenetically driven sequencing of extremely halophilic archaea reveals strategies for static and dynamic osmo-response.</title>
        <authorList>
            <person name="Becker E.A."/>
            <person name="Seitzer P.M."/>
            <person name="Tritt A."/>
            <person name="Larsen D."/>
            <person name="Krusor M."/>
            <person name="Yao A.I."/>
            <person name="Wu D."/>
            <person name="Madern D."/>
            <person name="Eisen J.A."/>
            <person name="Darling A.E."/>
            <person name="Facciotti M.T."/>
        </authorList>
    </citation>
    <scope>NUCLEOTIDE SEQUENCE [LARGE SCALE GENOMIC DNA]</scope>
    <source>
        <strain evidence="1 2">JCM 10478</strain>
    </source>
</reference>
<sequence>MATDVEYAPMLGFVDPIQCWPTDYPITDHIEELPIFGIYSQSALEDLGGLEAMFDRSPWYVAELPSGHTVVIQEDFPWNKRDWSPPTDAAFLETATFPDSGEYAAHDFADPFAALETDAIGTDLCVPREKIGPEFRNEDLELVRVRVDEQRDLRRLDDGSFVRNVVDDDPGDPAAFMRAMLEEIPAGATADDLMVSALLKDAIQPAFVRLEDPADETIVSRVVALDSDINKVEFLITLGRVAREADFSVADSREIEQVFESLETFDATVDLDQYLRDRLL</sequence>
<keyword evidence="2" id="KW-1185">Reference proteome</keyword>
<dbReference type="AlphaFoldDB" id="L9Y8E7"/>
<name>L9Y8E7_9EURY</name>
<dbReference type="RefSeq" id="WP_006429726.1">
    <property type="nucleotide sequence ID" value="NZ_AOID01000013.1"/>
</dbReference>
<comment type="caution">
    <text evidence="1">The sequence shown here is derived from an EMBL/GenBank/DDBJ whole genome shotgun (WGS) entry which is preliminary data.</text>
</comment>
<proteinExistence type="predicted"/>
<organism evidence="1 2">
    <name type="scientific">Natrinema versiforme JCM 10478</name>
    <dbReference type="NCBI Taxonomy" id="1227496"/>
    <lineage>
        <taxon>Archaea</taxon>
        <taxon>Methanobacteriati</taxon>
        <taxon>Methanobacteriota</taxon>
        <taxon>Stenosarchaea group</taxon>
        <taxon>Halobacteria</taxon>
        <taxon>Halobacteriales</taxon>
        <taxon>Natrialbaceae</taxon>
        <taxon>Natrinema</taxon>
    </lineage>
</organism>
<evidence type="ECO:0000313" key="1">
    <source>
        <dbReference type="EMBL" id="ELY69957.1"/>
    </source>
</evidence>
<evidence type="ECO:0000313" key="2">
    <source>
        <dbReference type="Proteomes" id="UP000011632"/>
    </source>
</evidence>
<dbReference type="EMBL" id="AOID01000013">
    <property type="protein sequence ID" value="ELY69957.1"/>
    <property type="molecule type" value="Genomic_DNA"/>
</dbReference>
<accession>L9Y8E7</accession>
<gene>
    <name evidence="1" type="ORF">C489_03381</name>
</gene>